<protein>
    <submittedName>
        <fullName evidence="5">Copper resistance protein CopC</fullName>
    </submittedName>
</protein>
<dbReference type="AlphaFoldDB" id="A0A831UFY9"/>
<feature type="region of interest" description="Disordered" evidence="3">
    <location>
        <begin position="1"/>
        <end position="21"/>
    </location>
</feature>
<dbReference type="Pfam" id="PF04234">
    <property type="entry name" value="CopC"/>
    <property type="match status" value="1"/>
</dbReference>
<dbReference type="GO" id="GO:0046688">
    <property type="term" value="P:response to copper ion"/>
    <property type="evidence" value="ECO:0007669"/>
    <property type="project" value="InterPro"/>
</dbReference>
<evidence type="ECO:0000313" key="5">
    <source>
        <dbReference type="EMBL" id="HEO41764.1"/>
    </source>
</evidence>
<dbReference type="InterPro" id="IPR014755">
    <property type="entry name" value="Cu-Rt/internalin_Ig-like"/>
</dbReference>
<evidence type="ECO:0000256" key="1">
    <source>
        <dbReference type="ARBA" id="ARBA00022729"/>
    </source>
</evidence>
<evidence type="ECO:0000259" key="4">
    <source>
        <dbReference type="Pfam" id="PF04234"/>
    </source>
</evidence>
<gene>
    <name evidence="5" type="ORF">ENP09_02515</name>
</gene>
<dbReference type="EMBL" id="DSHZ01000128">
    <property type="protein sequence ID" value="HEO41764.1"/>
    <property type="molecule type" value="Genomic_DNA"/>
</dbReference>
<feature type="domain" description="CopC" evidence="4">
    <location>
        <begin position="42"/>
        <end position="152"/>
    </location>
</feature>
<accession>A0A831UFY9</accession>
<dbReference type="SUPFAM" id="SSF81296">
    <property type="entry name" value="E set domains"/>
    <property type="match status" value="1"/>
</dbReference>
<reference evidence="5" key="1">
    <citation type="journal article" date="2020" name="mSystems">
        <title>Genome- and Community-Level Interaction Insights into Carbon Utilization and Element Cycling Functions of Hydrothermarchaeota in Hydrothermal Sediment.</title>
        <authorList>
            <person name="Zhou Z."/>
            <person name="Liu Y."/>
            <person name="Xu W."/>
            <person name="Pan J."/>
            <person name="Luo Z.H."/>
            <person name="Li M."/>
        </authorList>
    </citation>
    <scope>NUCLEOTIDE SEQUENCE [LARGE SCALE GENOMIC DNA]</scope>
    <source>
        <strain evidence="5">SpSt-189</strain>
    </source>
</reference>
<evidence type="ECO:0000256" key="2">
    <source>
        <dbReference type="ARBA" id="ARBA00023008"/>
    </source>
</evidence>
<dbReference type="GO" id="GO:0042597">
    <property type="term" value="C:periplasmic space"/>
    <property type="evidence" value="ECO:0007669"/>
    <property type="project" value="InterPro"/>
</dbReference>
<dbReference type="InterPro" id="IPR007348">
    <property type="entry name" value="CopC_dom"/>
</dbReference>
<name>A0A831UFY9_9DEIN</name>
<proteinExistence type="predicted"/>
<comment type="caution">
    <text evidence="5">The sequence shown here is derived from an EMBL/GenBank/DDBJ whole genome shotgun (WGS) entry which is preliminary data.</text>
</comment>
<keyword evidence="2" id="KW-0186">Copper</keyword>
<dbReference type="GO" id="GO:0005507">
    <property type="term" value="F:copper ion binding"/>
    <property type="evidence" value="ECO:0007669"/>
    <property type="project" value="InterPro"/>
</dbReference>
<dbReference type="Gene3D" id="2.60.40.1220">
    <property type="match status" value="1"/>
</dbReference>
<dbReference type="InterPro" id="IPR014756">
    <property type="entry name" value="Ig_E-set"/>
</dbReference>
<keyword evidence="1" id="KW-0732">Signal</keyword>
<evidence type="ECO:0000256" key="3">
    <source>
        <dbReference type="SAM" id="MobiDB-lite"/>
    </source>
</evidence>
<organism evidence="5">
    <name type="scientific">Thermus islandicus</name>
    <dbReference type="NCBI Taxonomy" id="540988"/>
    <lineage>
        <taxon>Bacteria</taxon>
        <taxon>Thermotogati</taxon>
        <taxon>Deinococcota</taxon>
        <taxon>Deinococci</taxon>
        <taxon>Thermales</taxon>
        <taxon>Thermaceae</taxon>
        <taxon>Thermus</taxon>
    </lineage>
</organism>
<sequence length="156" mass="16048">MSLSSGPGGPPPKAPLGASGGRPPASLKALCALLALGLALGHAELKGASPAPGSRLKAPPKEVVLEFPEAFDPRLSSFAVYALGEVGDAKRAQGLAALLLAHPERGVRADLGARVEGLRVRLRLKPLKPGAYAVVYRVLALDTHATRGAYAFLYAP</sequence>